<name>A0ABU0B4Y4_9FIRM</name>
<proteinExistence type="predicted"/>
<feature type="domain" description="Thiolase C-terminal" evidence="1">
    <location>
        <begin position="248"/>
        <end position="391"/>
    </location>
</feature>
<dbReference type="CDD" id="cd00829">
    <property type="entry name" value="SCP-x_thiolase"/>
    <property type="match status" value="1"/>
</dbReference>
<comment type="caution">
    <text evidence="2">The sequence shown here is derived from an EMBL/GenBank/DDBJ whole genome shotgun (WGS) entry which is preliminary data.</text>
</comment>
<dbReference type="Proteomes" id="UP001225644">
    <property type="component" value="Unassembled WGS sequence"/>
</dbReference>
<reference evidence="2 3" key="1">
    <citation type="submission" date="2023-07" db="EMBL/GenBank/DDBJ databases">
        <title>Genomic Encyclopedia of Type Strains, Phase IV (KMG-IV): sequencing the most valuable type-strain genomes for metagenomic binning, comparative biology and taxonomic classification.</title>
        <authorList>
            <person name="Goeker M."/>
        </authorList>
    </citation>
    <scope>NUCLEOTIDE SEQUENCE [LARGE SCALE GENOMIC DNA]</scope>
    <source>
        <strain evidence="2 3">DSM 12396</strain>
    </source>
</reference>
<evidence type="ECO:0000313" key="3">
    <source>
        <dbReference type="Proteomes" id="UP001225644"/>
    </source>
</evidence>
<dbReference type="InterPro" id="IPR016039">
    <property type="entry name" value="Thiolase-like"/>
</dbReference>
<keyword evidence="3" id="KW-1185">Reference proteome</keyword>
<dbReference type="SUPFAM" id="SSF53901">
    <property type="entry name" value="Thiolase-like"/>
    <property type="match status" value="2"/>
</dbReference>
<dbReference type="RefSeq" id="WP_307403181.1">
    <property type="nucleotide sequence ID" value="NZ_JAUSUX010000023.1"/>
</dbReference>
<dbReference type="Pfam" id="PF22691">
    <property type="entry name" value="Thiolase_C_1"/>
    <property type="match status" value="1"/>
</dbReference>
<evidence type="ECO:0000313" key="2">
    <source>
        <dbReference type="EMBL" id="MDQ0287317.1"/>
    </source>
</evidence>
<dbReference type="InterPro" id="IPR002155">
    <property type="entry name" value="Thiolase"/>
</dbReference>
<dbReference type="EMBL" id="JAUSUX010000023">
    <property type="protein sequence ID" value="MDQ0287317.1"/>
    <property type="molecule type" value="Genomic_DNA"/>
</dbReference>
<protein>
    <submittedName>
        <fullName evidence="2">Acetyl-CoA acetyltransferase</fullName>
    </submittedName>
</protein>
<dbReference type="InterPro" id="IPR055140">
    <property type="entry name" value="Thiolase_C_2"/>
</dbReference>
<sequence>MDMDRDFLKKRRACLVGIGETEQGKVPGKSSLQFHSEAAKLAIEDAGIRKEDINGVITAFSFVDQTFMHCTTFAEYFGIAPQFYYTSMAIGGSTAAWMLAQAAMAIHAGLADVILCVRGDNTLTGLTSEGMIALIKEMSHIELEYPYGLLTPGGYALFAQRHMHEFGTKSEQLAAIAVAMRKHAALMPNAFKKEPITIEDVLNSPMIASPLHLLDCCLVTDGGGAFIVASEEKARNMKHKPVYIKGVAQESTHQYISQAPNLRELLMTYRKAADKAFAMAGIQRKDIDVAMIYDCFTITVLMSLEGLGFCEIGEGGSFVEGGRIELGGELPVNTHGGLLSQAHLGGMFHVNEAVRQLRGEAGPRQVPGASHAVVTGNGGLFSSQSIVILGNEP</sequence>
<dbReference type="PIRSF" id="PIRSF000429">
    <property type="entry name" value="Ac-CoA_Ac_transf"/>
    <property type="match status" value="1"/>
</dbReference>
<dbReference type="PANTHER" id="PTHR42870:SF1">
    <property type="entry name" value="NON-SPECIFIC LIPID-TRANSFER PROTEIN-LIKE 2"/>
    <property type="match status" value="1"/>
</dbReference>
<accession>A0ABU0B4Y4</accession>
<dbReference type="Gene3D" id="3.40.47.10">
    <property type="match status" value="1"/>
</dbReference>
<gene>
    <name evidence="2" type="ORF">J2Z49_002438</name>
</gene>
<evidence type="ECO:0000259" key="1">
    <source>
        <dbReference type="Pfam" id="PF22691"/>
    </source>
</evidence>
<dbReference type="PANTHER" id="PTHR42870">
    <property type="entry name" value="ACETYL-COA C-ACETYLTRANSFERASE"/>
    <property type="match status" value="1"/>
</dbReference>
<organism evidence="2 3">
    <name type="scientific">Desulfofundulus luciae</name>
    <dbReference type="NCBI Taxonomy" id="74702"/>
    <lineage>
        <taxon>Bacteria</taxon>
        <taxon>Bacillati</taxon>
        <taxon>Bacillota</taxon>
        <taxon>Clostridia</taxon>
        <taxon>Eubacteriales</taxon>
        <taxon>Peptococcaceae</taxon>
        <taxon>Desulfofundulus</taxon>
    </lineage>
</organism>